<evidence type="ECO:0000313" key="4">
    <source>
        <dbReference type="Proteomes" id="UP001500630"/>
    </source>
</evidence>
<protein>
    <recommendedName>
        <fullName evidence="5">Damage-inducible protein DinB</fullName>
    </recommendedName>
</protein>
<dbReference type="Proteomes" id="UP001500630">
    <property type="component" value="Unassembled WGS sequence"/>
</dbReference>
<dbReference type="InterPro" id="IPR034660">
    <property type="entry name" value="DinB/YfiT-like"/>
</dbReference>
<comment type="caution">
    <text evidence="3">The sequence shown here is derived from an EMBL/GenBank/DDBJ whole genome shotgun (WGS) entry which is preliminary data.</text>
</comment>
<name>A0ABP6WXG4_9ACTN</name>
<sequence length="163" mass="18534">MNEILLDAIRHNNWATKRLIQFCRDQEFSAEDLRVRGAGTFGGILETLQHIVDCDESYARRLAGTGPWRADGEADLGTLLIRASEVEQVWEEVLAKPIDVERVVIVDEGTREVRAGIFLAQALNHANHHREQVCAILTGFGIQPPDIQAWEYAWDTERIWDRA</sequence>
<dbReference type="EMBL" id="BAABDQ010000008">
    <property type="protein sequence ID" value="GAA3557074.1"/>
    <property type="molecule type" value="Genomic_DNA"/>
</dbReference>
<dbReference type="RefSeq" id="WP_345564044.1">
    <property type="nucleotide sequence ID" value="NZ_BAABDQ010000008.1"/>
</dbReference>
<reference evidence="4" key="1">
    <citation type="journal article" date="2019" name="Int. J. Syst. Evol. Microbiol.">
        <title>The Global Catalogue of Microorganisms (GCM) 10K type strain sequencing project: providing services to taxonomists for standard genome sequencing and annotation.</title>
        <authorList>
            <consortium name="The Broad Institute Genomics Platform"/>
            <consortium name="The Broad Institute Genome Sequencing Center for Infectious Disease"/>
            <person name="Wu L."/>
            <person name="Ma J."/>
        </authorList>
    </citation>
    <scope>NUCLEOTIDE SEQUENCE [LARGE SCALE GENOMIC DNA]</scope>
    <source>
        <strain evidence="4">JCM 17326</strain>
    </source>
</reference>
<dbReference type="Pfam" id="PF05163">
    <property type="entry name" value="DinB"/>
    <property type="match status" value="1"/>
</dbReference>
<keyword evidence="4" id="KW-1185">Reference proteome</keyword>
<dbReference type="InterPro" id="IPR007837">
    <property type="entry name" value="DinB"/>
</dbReference>
<accession>A0ABP6WXG4</accession>
<evidence type="ECO:0000256" key="2">
    <source>
        <dbReference type="ARBA" id="ARBA00022723"/>
    </source>
</evidence>
<gene>
    <name evidence="3" type="ORF">GCM10022419_042150</name>
</gene>
<comment type="similarity">
    <text evidence="1">Belongs to the DinB family.</text>
</comment>
<proteinExistence type="inferred from homology"/>
<dbReference type="SUPFAM" id="SSF109854">
    <property type="entry name" value="DinB/YfiT-like putative metalloenzymes"/>
    <property type="match status" value="1"/>
</dbReference>
<keyword evidence="2" id="KW-0479">Metal-binding</keyword>
<evidence type="ECO:0000313" key="3">
    <source>
        <dbReference type="EMBL" id="GAA3557074.1"/>
    </source>
</evidence>
<evidence type="ECO:0008006" key="5">
    <source>
        <dbReference type="Google" id="ProtNLM"/>
    </source>
</evidence>
<dbReference type="Gene3D" id="1.20.120.450">
    <property type="entry name" value="dinb family like domain"/>
    <property type="match status" value="1"/>
</dbReference>
<evidence type="ECO:0000256" key="1">
    <source>
        <dbReference type="ARBA" id="ARBA00008635"/>
    </source>
</evidence>
<organism evidence="3 4">
    <name type="scientific">Nonomuraea rosea</name>
    <dbReference type="NCBI Taxonomy" id="638574"/>
    <lineage>
        <taxon>Bacteria</taxon>
        <taxon>Bacillati</taxon>
        <taxon>Actinomycetota</taxon>
        <taxon>Actinomycetes</taxon>
        <taxon>Streptosporangiales</taxon>
        <taxon>Streptosporangiaceae</taxon>
        <taxon>Nonomuraea</taxon>
    </lineage>
</organism>